<evidence type="ECO:0000313" key="1">
    <source>
        <dbReference type="EMBL" id="RIB04021.1"/>
    </source>
</evidence>
<keyword evidence="2" id="KW-1185">Reference proteome</keyword>
<evidence type="ECO:0000313" key="2">
    <source>
        <dbReference type="Proteomes" id="UP000266673"/>
    </source>
</evidence>
<dbReference type="AlphaFoldDB" id="A0A397U2X8"/>
<organism evidence="1 2">
    <name type="scientific">Gigaspora rosea</name>
    <dbReference type="NCBI Taxonomy" id="44941"/>
    <lineage>
        <taxon>Eukaryota</taxon>
        <taxon>Fungi</taxon>
        <taxon>Fungi incertae sedis</taxon>
        <taxon>Mucoromycota</taxon>
        <taxon>Glomeromycotina</taxon>
        <taxon>Glomeromycetes</taxon>
        <taxon>Diversisporales</taxon>
        <taxon>Gigasporaceae</taxon>
        <taxon>Gigaspora</taxon>
    </lineage>
</organism>
<comment type="caution">
    <text evidence="1">The sequence shown here is derived from an EMBL/GenBank/DDBJ whole genome shotgun (WGS) entry which is preliminary data.</text>
</comment>
<dbReference type="OrthoDB" id="4062651at2759"/>
<dbReference type="Proteomes" id="UP000266673">
    <property type="component" value="Unassembled WGS sequence"/>
</dbReference>
<dbReference type="Gene3D" id="1.10.510.10">
    <property type="entry name" value="Transferase(Phosphotransferase) domain 1"/>
    <property type="match status" value="1"/>
</dbReference>
<feature type="non-terminal residue" evidence="1">
    <location>
        <position position="77"/>
    </location>
</feature>
<proteinExistence type="predicted"/>
<dbReference type="EMBL" id="QKWP01002271">
    <property type="protein sequence ID" value="RIB04021.1"/>
    <property type="molecule type" value="Genomic_DNA"/>
</dbReference>
<sequence length="77" mass="9323">MKCIITGSKLKIYGLTQNTETNEYMMVFQYANSGNLYKFLKTNFRDLNWQAKLKLLLDFQRIYEKFMLQTIFMQIFT</sequence>
<protein>
    <recommendedName>
        <fullName evidence="3">Protein kinase domain-containing protein</fullName>
    </recommendedName>
</protein>
<accession>A0A397U2X8</accession>
<name>A0A397U2X8_9GLOM</name>
<reference evidence="1 2" key="1">
    <citation type="submission" date="2018-06" db="EMBL/GenBank/DDBJ databases">
        <title>Comparative genomics reveals the genomic features of Rhizophagus irregularis, R. cerebriforme, R. diaphanum and Gigaspora rosea, and their symbiotic lifestyle signature.</title>
        <authorList>
            <person name="Morin E."/>
            <person name="San Clemente H."/>
            <person name="Chen E.C.H."/>
            <person name="De La Providencia I."/>
            <person name="Hainaut M."/>
            <person name="Kuo A."/>
            <person name="Kohler A."/>
            <person name="Murat C."/>
            <person name="Tang N."/>
            <person name="Roy S."/>
            <person name="Loubradou J."/>
            <person name="Henrissat B."/>
            <person name="Grigoriev I.V."/>
            <person name="Corradi N."/>
            <person name="Roux C."/>
            <person name="Martin F.M."/>
        </authorList>
    </citation>
    <scope>NUCLEOTIDE SEQUENCE [LARGE SCALE GENOMIC DNA]</scope>
    <source>
        <strain evidence="1 2">DAOM 194757</strain>
    </source>
</reference>
<evidence type="ECO:0008006" key="3">
    <source>
        <dbReference type="Google" id="ProtNLM"/>
    </source>
</evidence>
<gene>
    <name evidence="1" type="ORF">C2G38_2121643</name>
</gene>